<dbReference type="PANTHER" id="PTHR22988:SF76">
    <property type="entry name" value="CHROMOSOME UNDETERMINED SCAFFOLD_135, WHOLE GENOME SHOTGUN SEQUENCE"/>
    <property type="match status" value="1"/>
</dbReference>
<evidence type="ECO:0000256" key="12">
    <source>
        <dbReference type="ARBA" id="ARBA00048679"/>
    </source>
</evidence>
<evidence type="ECO:0000256" key="1">
    <source>
        <dbReference type="ARBA" id="ARBA00004496"/>
    </source>
</evidence>
<dbReference type="FunFam" id="1.10.510.10:FF:000086">
    <property type="entry name" value="Non-specific serine/threonine protein kinase"/>
    <property type="match status" value="1"/>
</dbReference>
<evidence type="ECO:0000256" key="13">
    <source>
        <dbReference type="PROSITE-ProRule" id="PRU10141"/>
    </source>
</evidence>
<dbReference type="InterPro" id="IPR008271">
    <property type="entry name" value="Ser/Thr_kinase_AS"/>
</dbReference>
<comment type="catalytic activity">
    <reaction evidence="12">
        <text>L-seryl-[protein] + ATP = O-phospho-L-seryl-[protein] + ADP + H(+)</text>
        <dbReference type="Rhea" id="RHEA:17989"/>
        <dbReference type="Rhea" id="RHEA-COMP:9863"/>
        <dbReference type="Rhea" id="RHEA-COMP:11604"/>
        <dbReference type="ChEBI" id="CHEBI:15378"/>
        <dbReference type="ChEBI" id="CHEBI:29999"/>
        <dbReference type="ChEBI" id="CHEBI:30616"/>
        <dbReference type="ChEBI" id="CHEBI:83421"/>
        <dbReference type="ChEBI" id="CHEBI:456216"/>
        <dbReference type="EC" id="2.7.11.1"/>
    </reaction>
</comment>
<dbReference type="InterPro" id="IPR017441">
    <property type="entry name" value="Protein_kinase_ATP_BS"/>
</dbReference>
<evidence type="ECO:0000256" key="8">
    <source>
        <dbReference type="ARBA" id="ARBA00022741"/>
    </source>
</evidence>
<feature type="domain" description="Protein kinase" evidence="15">
    <location>
        <begin position="128"/>
        <end position="434"/>
    </location>
</feature>
<comment type="catalytic activity">
    <reaction evidence="11">
        <text>L-threonyl-[protein] + ATP = O-phospho-L-threonyl-[protein] + ADP + H(+)</text>
        <dbReference type="Rhea" id="RHEA:46608"/>
        <dbReference type="Rhea" id="RHEA-COMP:11060"/>
        <dbReference type="Rhea" id="RHEA-COMP:11605"/>
        <dbReference type="ChEBI" id="CHEBI:15378"/>
        <dbReference type="ChEBI" id="CHEBI:30013"/>
        <dbReference type="ChEBI" id="CHEBI:30616"/>
        <dbReference type="ChEBI" id="CHEBI:61977"/>
        <dbReference type="ChEBI" id="CHEBI:456216"/>
        <dbReference type="EC" id="2.7.11.1"/>
    </reaction>
</comment>
<dbReference type="PROSITE" id="PS00108">
    <property type="entry name" value="PROTEIN_KINASE_ST"/>
    <property type="match status" value="1"/>
</dbReference>
<feature type="region of interest" description="Disordered" evidence="14">
    <location>
        <begin position="460"/>
        <end position="479"/>
    </location>
</feature>
<keyword evidence="9" id="KW-0418">Kinase</keyword>
<feature type="compositionally biased region" description="Basic and acidic residues" evidence="14">
    <location>
        <begin position="32"/>
        <end position="42"/>
    </location>
</feature>
<evidence type="ECO:0000256" key="2">
    <source>
        <dbReference type="ARBA" id="ARBA00009903"/>
    </source>
</evidence>
<dbReference type="AlphaFoldDB" id="A0A1J4J747"/>
<dbReference type="Pfam" id="PF00069">
    <property type="entry name" value="Pkinase"/>
    <property type="match status" value="2"/>
</dbReference>
<sequence>MEDAEKAQNMTDNSYNKKDDASDNAGNHKTPRTGDKEADETNPKSMPVRRASRASKIKSDITKLLLEQHFQEVFRETNESKRRHRDFKEKLKQGDFSRHEQKKIESEFNKGEVNAKRVKRRNLKIDQFEKLKLVGRGAFGDVYVVRDKEDNQVYAMKILYKSELIAKGQILNTLAERDFLTQSNNPWSVQLIFSFQDQKRLYLVMEYLPGGDLMNLLIKRGTLTETETKFFIAETMMAIHCVHNTGFIHRDIKPDNLLLTKEGHIRLTDFGLSTKTDRYSDPLIALIDELTDVVKNGENNYGENNDGDNFNRNGNSEGDNSSHSYREKKRREQVCSTVGTPDYIAPEVLLKKPYSYSVDFWSLGAIMYEMLFGSPPFLDDTPRGTALRIVRWRQTLTFPDEPPVSADAIDLIRKLLCGSDERIDFERIKVHPFFTGIDWDNLQNMQSPCVPQVKSEIDTSNFDDFEPREEDEMDEMDDPDAKDIANLAFMGFRFNKKAQKSAPAFNIEDIKSEKQDKREKKEKKEKEKKEKKEKKKEEKEKRHKRKSGV</sequence>
<dbReference type="FunFam" id="1.10.510.10:FF:000057">
    <property type="entry name" value="Non-specific serine/threonine protein kinase"/>
    <property type="match status" value="1"/>
</dbReference>
<protein>
    <recommendedName>
        <fullName evidence="3">non-specific serine/threonine protein kinase</fullName>
        <ecNumber evidence="3">2.7.11.1</ecNumber>
    </recommendedName>
</protein>
<evidence type="ECO:0000256" key="9">
    <source>
        <dbReference type="ARBA" id="ARBA00022777"/>
    </source>
</evidence>
<dbReference type="PANTHER" id="PTHR22988">
    <property type="entry name" value="MYOTONIC DYSTROPHY S/T KINASE-RELATED"/>
    <property type="match status" value="1"/>
</dbReference>
<name>A0A1J4J747_9EUKA</name>
<feature type="binding site" evidence="13">
    <location>
        <position position="167"/>
    </location>
    <ligand>
        <name>ATP</name>
        <dbReference type="ChEBI" id="CHEBI:30616"/>
    </ligand>
</feature>
<evidence type="ECO:0000259" key="15">
    <source>
        <dbReference type="PROSITE" id="PS50011"/>
    </source>
</evidence>
<evidence type="ECO:0000313" key="18">
    <source>
        <dbReference type="Proteomes" id="UP000179807"/>
    </source>
</evidence>
<evidence type="ECO:0000256" key="3">
    <source>
        <dbReference type="ARBA" id="ARBA00012513"/>
    </source>
</evidence>
<comment type="subcellular location">
    <subcellularLocation>
        <location evidence="1">Cytoplasm</location>
    </subcellularLocation>
</comment>
<gene>
    <name evidence="17" type="ORF">TRFO_40656</name>
</gene>
<dbReference type="GO" id="GO:0005737">
    <property type="term" value="C:cytoplasm"/>
    <property type="evidence" value="ECO:0007669"/>
    <property type="project" value="UniProtKB-SubCell"/>
</dbReference>
<dbReference type="RefSeq" id="XP_068346157.1">
    <property type="nucleotide sequence ID" value="XM_068513333.1"/>
</dbReference>
<comment type="similarity">
    <text evidence="2">Belongs to the protein kinase superfamily. AGC Ser/Thr protein kinase family.</text>
</comment>
<comment type="caution">
    <text evidence="17">The sequence shown here is derived from an EMBL/GenBank/DDBJ whole genome shotgun (WGS) entry which is preliminary data.</text>
</comment>
<evidence type="ECO:0000256" key="5">
    <source>
        <dbReference type="ARBA" id="ARBA00022527"/>
    </source>
</evidence>
<keyword evidence="8 13" id="KW-0547">Nucleotide-binding</keyword>
<dbReference type="SMART" id="SM00220">
    <property type="entry name" value="S_TKc"/>
    <property type="match status" value="1"/>
</dbReference>
<feature type="region of interest" description="Disordered" evidence="14">
    <location>
        <begin position="499"/>
        <end position="549"/>
    </location>
</feature>
<dbReference type="InterPro" id="IPR050839">
    <property type="entry name" value="Rho-assoc_Ser/Thr_Kinase"/>
</dbReference>
<feature type="region of interest" description="Disordered" evidence="14">
    <location>
        <begin position="298"/>
        <end position="333"/>
    </location>
</feature>
<dbReference type="Gene3D" id="3.30.200.20">
    <property type="entry name" value="Phosphorylase Kinase, domain 1"/>
    <property type="match status" value="1"/>
</dbReference>
<keyword evidence="6" id="KW-0597">Phosphoprotein</keyword>
<dbReference type="SUPFAM" id="SSF56112">
    <property type="entry name" value="Protein kinase-like (PK-like)"/>
    <property type="match status" value="1"/>
</dbReference>
<dbReference type="CDD" id="cd05573">
    <property type="entry name" value="STKc_ROCK_NDR_like"/>
    <property type="match status" value="1"/>
</dbReference>
<dbReference type="VEuPathDB" id="TrichDB:TRFO_40656"/>
<evidence type="ECO:0000256" key="4">
    <source>
        <dbReference type="ARBA" id="ARBA00022490"/>
    </source>
</evidence>
<evidence type="ECO:0000256" key="11">
    <source>
        <dbReference type="ARBA" id="ARBA00047899"/>
    </source>
</evidence>
<dbReference type="OrthoDB" id="3638488at2759"/>
<dbReference type="PROSITE" id="PS50011">
    <property type="entry name" value="PROTEIN_KINASE_DOM"/>
    <property type="match status" value="1"/>
</dbReference>
<feature type="region of interest" description="Disordered" evidence="14">
    <location>
        <begin position="1"/>
        <end position="57"/>
    </location>
</feature>
<evidence type="ECO:0000256" key="14">
    <source>
        <dbReference type="SAM" id="MobiDB-lite"/>
    </source>
</evidence>
<keyword evidence="10 13" id="KW-0067">ATP-binding</keyword>
<evidence type="ECO:0000259" key="16">
    <source>
        <dbReference type="PROSITE" id="PS51285"/>
    </source>
</evidence>
<accession>A0A1J4J747</accession>
<dbReference type="EC" id="2.7.11.1" evidence="3"/>
<feature type="compositionally biased region" description="Basic and acidic residues" evidence="14">
    <location>
        <begin position="508"/>
        <end position="540"/>
    </location>
</feature>
<dbReference type="InterPro" id="IPR000961">
    <property type="entry name" value="AGC-kinase_C"/>
</dbReference>
<keyword evidence="5" id="KW-0723">Serine/threonine-protein kinase</keyword>
<dbReference type="GO" id="GO:0071944">
    <property type="term" value="C:cell periphery"/>
    <property type="evidence" value="ECO:0007669"/>
    <property type="project" value="UniProtKB-ARBA"/>
</dbReference>
<dbReference type="EMBL" id="MLAK01001442">
    <property type="protein sequence ID" value="OHS93020.1"/>
    <property type="molecule type" value="Genomic_DNA"/>
</dbReference>
<feature type="compositionally biased region" description="Low complexity" evidence="14">
    <location>
        <begin position="298"/>
        <end position="315"/>
    </location>
</feature>
<dbReference type="PROSITE" id="PS51285">
    <property type="entry name" value="AGC_KINASE_CTER"/>
    <property type="match status" value="1"/>
</dbReference>
<dbReference type="GO" id="GO:0004674">
    <property type="term" value="F:protein serine/threonine kinase activity"/>
    <property type="evidence" value="ECO:0007669"/>
    <property type="project" value="UniProtKB-KW"/>
</dbReference>
<dbReference type="InterPro" id="IPR000719">
    <property type="entry name" value="Prot_kinase_dom"/>
</dbReference>
<reference evidence="17" key="1">
    <citation type="submission" date="2016-10" db="EMBL/GenBank/DDBJ databases">
        <authorList>
            <person name="Benchimol M."/>
            <person name="Almeida L.G."/>
            <person name="Vasconcelos A.T."/>
            <person name="Perreira-Neves A."/>
            <person name="Rosa I.A."/>
            <person name="Tasca T."/>
            <person name="Bogo M.R."/>
            <person name="de Souza W."/>
        </authorList>
    </citation>
    <scope>NUCLEOTIDE SEQUENCE [LARGE SCALE GENOMIC DNA]</scope>
    <source>
        <strain evidence="17">K</strain>
    </source>
</reference>
<evidence type="ECO:0000256" key="6">
    <source>
        <dbReference type="ARBA" id="ARBA00022553"/>
    </source>
</evidence>
<evidence type="ECO:0000256" key="7">
    <source>
        <dbReference type="ARBA" id="ARBA00022679"/>
    </source>
</evidence>
<dbReference type="Proteomes" id="UP000179807">
    <property type="component" value="Unassembled WGS sequence"/>
</dbReference>
<evidence type="ECO:0000313" key="17">
    <source>
        <dbReference type="EMBL" id="OHS93020.1"/>
    </source>
</evidence>
<evidence type="ECO:0000256" key="10">
    <source>
        <dbReference type="ARBA" id="ARBA00022840"/>
    </source>
</evidence>
<keyword evidence="18" id="KW-1185">Reference proteome</keyword>
<proteinExistence type="inferred from homology"/>
<feature type="domain" description="AGC-kinase C-terminal" evidence="16">
    <location>
        <begin position="435"/>
        <end position="504"/>
    </location>
</feature>
<dbReference type="InterPro" id="IPR011009">
    <property type="entry name" value="Kinase-like_dom_sf"/>
</dbReference>
<dbReference type="FunFam" id="3.30.200.20:FF:000192">
    <property type="entry name" value="Serine/threonine-protein kinase cot-1"/>
    <property type="match status" value="1"/>
</dbReference>
<feature type="compositionally biased region" description="Acidic residues" evidence="14">
    <location>
        <begin position="461"/>
        <end position="479"/>
    </location>
</feature>
<dbReference type="Gene3D" id="1.10.510.10">
    <property type="entry name" value="Transferase(Phosphotransferase) domain 1"/>
    <property type="match status" value="1"/>
</dbReference>
<organism evidence="17 18">
    <name type="scientific">Tritrichomonas foetus</name>
    <dbReference type="NCBI Taxonomy" id="1144522"/>
    <lineage>
        <taxon>Eukaryota</taxon>
        <taxon>Metamonada</taxon>
        <taxon>Parabasalia</taxon>
        <taxon>Tritrichomonadida</taxon>
        <taxon>Tritrichomonadidae</taxon>
        <taxon>Tritrichomonas</taxon>
    </lineage>
</organism>
<dbReference type="PROSITE" id="PS00107">
    <property type="entry name" value="PROTEIN_KINASE_ATP"/>
    <property type="match status" value="1"/>
</dbReference>
<dbReference type="GO" id="GO:0005524">
    <property type="term" value="F:ATP binding"/>
    <property type="evidence" value="ECO:0007669"/>
    <property type="project" value="UniProtKB-UniRule"/>
</dbReference>
<keyword evidence="7" id="KW-0808">Transferase</keyword>
<keyword evidence="4" id="KW-0963">Cytoplasm</keyword>
<dbReference type="GeneID" id="94848037"/>
<dbReference type="SMART" id="SM00133">
    <property type="entry name" value="S_TK_X"/>
    <property type="match status" value="1"/>
</dbReference>